<feature type="non-terminal residue" evidence="12">
    <location>
        <position position="1"/>
    </location>
</feature>
<evidence type="ECO:0000313" key="12">
    <source>
        <dbReference type="EMBL" id="KAL3309264.1"/>
    </source>
</evidence>
<evidence type="ECO:0000256" key="8">
    <source>
        <dbReference type="ARBA" id="ARBA00022833"/>
    </source>
</evidence>
<dbReference type="PANTHER" id="PTHR11705:SF91">
    <property type="entry name" value="FI01817P-RELATED"/>
    <property type="match status" value="1"/>
</dbReference>
<dbReference type="Pfam" id="PF00246">
    <property type="entry name" value="Peptidase_M14"/>
    <property type="match status" value="1"/>
</dbReference>
<dbReference type="AlphaFoldDB" id="A0ABD2PPV6"/>
<dbReference type="InterPro" id="IPR000834">
    <property type="entry name" value="Peptidase_M14"/>
</dbReference>
<evidence type="ECO:0000256" key="7">
    <source>
        <dbReference type="ARBA" id="ARBA00022801"/>
    </source>
</evidence>
<dbReference type="EMBL" id="JBJKFK010004116">
    <property type="protein sequence ID" value="KAL3309264.1"/>
    <property type="molecule type" value="Genomic_DNA"/>
</dbReference>
<dbReference type="FunFam" id="3.40.630.10:FF:000084">
    <property type="entry name" value="Carboxypeptidase B2"/>
    <property type="match status" value="1"/>
</dbReference>
<dbReference type="GO" id="GO:0008237">
    <property type="term" value="F:metallopeptidase activity"/>
    <property type="evidence" value="ECO:0007669"/>
    <property type="project" value="UniProtKB-KW"/>
</dbReference>
<evidence type="ECO:0000256" key="5">
    <source>
        <dbReference type="ARBA" id="ARBA00022723"/>
    </source>
</evidence>
<keyword evidence="8" id="KW-0862">Zinc</keyword>
<evidence type="ECO:0000256" key="6">
    <source>
        <dbReference type="ARBA" id="ARBA00022729"/>
    </source>
</evidence>
<accession>A0ABD2PPV6</accession>
<proteinExistence type="inferred from homology"/>
<keyword evidence="6" id="KW-0732">Signal</keyword>
<keyword evidence="3" id="KW-0121">Carboxypeptidase</keyword>
<evidence type="ECO:0000256" key="9">
    <source>
        <dbReference type="ARBA" id="ARBA00023049"/>
    </source>
</evidence>
<evidence type="ECO:0000256" key="1">
    <source>
        <dbReference type="ARBA" id="ARBA00001947"/>
    </source>
</evidence>
<evidence type="ECO:0000313" key="13">
    <source>
        <dbReference type="Proteomes" id="UP001626550"/>
    </source>
</evidence>
<dbReference type="GO" id="GO:0006508">
    <property type="term" value="P:proteolysis"/>
    <property type="evidence" value="ECO:0007669"/>
    <property type="project" value="UniProtKB-KW"/>
</dbReference>
<dbReference type="PROSITE" id="PS52035">
    <property type="entry name" value="PEPTIDASE_M14"/>
    <property type="match status" value="1"/>
</dbReference>
<keyword evidence="5" id="KW-0479">Metal-binding</keyword>
<dbReference type="SMART" id="SM00631">
    <property type="entry name" value="Zn_pept"/>
    <property type="match status" value="1"/>
</dbReference>
<evidence type="ECO:0000256" key="3">
    <source>
        <dbReference type="ARBA" id="ARBA00022645"/>
    </source>
</evidence>
<dbReference type="Proteomes" id="UP001626550">
    <property type="component" value="Unassembled WGS sequence"/>
</dbReference>
<evidence type="ECO:0000256" key="10">
    <source>
        <dbReference type="PROSITE-ProRule" id="PRU01379"/>
    </source>
</evidence>
<evidence type="ECO:0000256" key="2">
    <source>
        <dbReference type="ARBA" id="ARBA00005988"/>
    </source>
</evidence>
<protein>
    <recommendedName>
        <fullName evidence="11">Peptidase M14 domain-containing protein</fullName>
    </recommendedName>
</protein>
<organism evidence="12 13">
    <name type="scientific">Cichlidogyrus casuarinus</name>
    <dbReference type="NCBI Taxonomy" id="1844966"/>
    <lineage>
        <taxon>Eukaryota</taxon>
        <taxon>Metazoa</taxon>
        <taxon>Spiralia</taxon>
        <taxon>Lophotrochozoa</taxon>
        <taxon>Platyhelminthes</taxon>
        <taxon>Monogenea</taxon>
        <taxon>Monopisthocotylea</taxon>
        <taxon>Dactylogyridea</taxon>
        <taxon>Ancyrocephalidae</taxon>
        <taxon>Cichlidogyrus</taxon>
    </lineage>
</organism>
<reference evidence="12 13" key="1">
    <citation type="submission" date="2024-11" db="EMBL/GenBank/DDBJ databases">
        <title>Adaptive evolution of stress response genes in parasites aligns with host niche diversity.</title>
        <authorList>
            <person name="Hahn C."/>
            <person name="Resl P."/>
        </authorList>
    </citation>
    <scope>NUCLEOTIDE SEQUENCE [LARGE SCALE GENOMIC DNA]</scope>
    <source>
        <strain evidence="12">EGGRZ-B1_66</strain>
        <tissue evidence="12">Body</tissue>
    </source>
</reference>
<comment type="cofactor">
    <cofactor evidence="1">
        <name>Zn(2+)</name>
        <dbReference type="ChEBI" id="CHEBI:29105"/>
    </cofactor>
</comment>
<dbReference type="PANTHER" id="PTHR11705">
    <property type="entry name" value="PROTEASE FAMILY M14 CARBOXYPEPTIDASE A,B"/>
    <property type="match status" value="1"/>
</dbReference>
<keyword evidence="7" id="KW-0378">Hydrolase</keyword>
<dbReference type="GO" id="GO:0004180">
    <property type="term" value="F:carboxypeptidase activity"/>
    <property type="evidence" value="ECO:0007669"/>
    <property type="project" value="UniProtKB-KW"/>
</dbReference>
<evidence type="ECO:0000259" key="11">
    <source>
        <dbReference type="PROSITE" id="PS52035"/>
    </source>
</evidence>
<comment type="similarity">
    <text evidence="2 10">Belongs to the peptidase M14 family.</text>
</comment>
<comment type="caution">
    <text evidence="12">The sequence shown here is derived from an EMBL/GenBank/DDBJ whole genome shotgun (WGS) entry which is preliminary data.</text>
</comment>
<name>A0ABD2PPV6_9PLAT</name>
<keyword evidence="4" id="KW-0645">Protease</keyword>
<dbReference type="Gene3D" id="3.40.630.10">
    <property type="entry name" value="Zn peptidases"/>
    <property type="match status" value="1"/>
</dbReference>
<dbReference type="GO" id="GO:0046872">
    <property type="term" value="F:metal ion binding"/>
    <property type="evidence" value="ECO:0007669"/>
    <property type="project" value="UniProtKB-KW"/>
</dbReference>
<evidence type="ECO:0000256" key="4">
    <source>
        <dbReference type="ARBA" id="ARBA00022670"/>
    </source>
</evidence>
<keyword evidence="13" id="KW-1185">Reference proteome</keyword>
<sequence length="196" mass="21893">KRLWRKNRSRNNGHSCQGVDLNRNFPSFWTSNVSHGASNNPCKEIYAGYSAGSEPETVAMVKKLNQIAKNEKFQLYLSFHSYGQLLLTAYGYQEGAYPSNYQELMRAGEEVRRTLINNHGTVYQVGNAVDLLYAASGGSDDFVTLETKPAYSYTVELPPGEFHSAGFLLSPSQIKPVGKHVVQIIDTLIRVMKPVQ</sequence>
<feature type="active site" description="Proton donor/acceptor" evidence="10">
    <location>
        <position position="156"/>
    </location>
</feature>
<gene>
    <name evidence="12" type="ORF">Ciccas_012190</name>
</gene>
<dbReference type="SUPFAM" id="SSF53187">
    <property type="entry name" value="Zn-dependent exopeptidases"/>
    <property type="match status" value="1"/>
</dbReference>
<feature type="domain" description="Peptidase M14" evidence="11">
    <location>
        <begin position="1"/>
        <end position="192"/>
    </location>
</feature>
<keyword evidence="9" id="KW-0482">Metalloprotease</keyword>